<dbReference type="AlphaFoldDB" id="A0A9W9DY20"/>
<accession>A0A9W9DY20</accession>
<name>A0A9W9DY20_9AGAR</name>
<organism evidence="1 2">
    <name type="scientific">Lentinula aciculospora</name>
    <dbReference type="NCBI Taxonomy" id="153920"/>
    <lineage>
        <taxon>Eukaryota</taxon>
        <taxon>Fungi</taxon>
        <taxon>Dikarya</taxon>
        <taxon>Basidiomycota</taxon>
        <taxon>Agaricomycotina</taxon>
        <taxon>Agaricomycetes</taxon>
        <taxon>Agaricomycetidae</taxon>
        <taxon>Agaricales</taxon>
        <taxon>Marasmiineae</taxon>
        <taxon>Omphalotaceae</taxon>
        <taxon>Lentinula</taxon>
    </lineage>
</organism>
<dbReference type="OrthoDB" id="3255261at2759"/>
<gene>
    <name evidence="1" type="ORF">J3R30DRAFT_120841</name>
</gene>
<evidence type="ECO:0000313" key="1">
    <source>
        <dbReference type="EMBL" id="KAJ4490675.1"/>
    </source>
</evidence>
<protein>
    <submittedName>
        <fullName evidence="1">Uncharacterized protein</fullName>
    </submittedName>
</protein>
<dbReference type="EMBL" id="JAOTPV010000001">
    <property type="protein sequence ID" value="KAJ4490675.1"/>
    <property type="molecule type" value="Genomic_DNA"/>
</dbReference>
<keyword evidence="2" id="KW-1185">Reference proteome</keyword>
<reference evidence="1" key="1">
    <citation type="submission" date="2022-08" db="EMBL/GenBank/DDBJ databases">
        <title>A Global Phylogenomic Analysis of the Shiitake Genus Lentinula.</title>
        <authorList>
            <consortium name="DOE Joint Genome Institute"/>
            <person name="Sierra-Patev S."/>
            <person name="Min B."/>
            <person name="Naranjo-Ortiz M."/>
            <person name="Looney B."/>
            <person name="Konkel Z."/>
            <person name="Slot J.C."/>
            <person name="Sakamoto Y."/>
            <person name="Steenwyk J.L."/>
            <person name="Rokas A."/>
            <person name="Carro J."/>
            <person name="Camarero S."/>
            <person name="Ferreira P."/>
            <person name="Molpeceres G."/>
            <person name="Ruiz-Duenas F.J."/>
            <person name="Serrano A."/>
            <person name="Henrissat B."/>
            <person name="Drula E."/>
            <person name="Hughes K.W."/>
            <person name="Mata J.L."/>
            <person name="Ishikawa N.K."/>
            <person name="Vargas-Isla R."/>
            <person name="Ushijima S."/>
            <person name="Smith C.A."/>
            <person name="Ahrendt S."/>
            <person name="Andreopoulos W."/>
            <person name="He G."/>
            <person name="Labutti K."/>
            <person name="Lipzen A."/>
            <person name="Ng V."/>
            <person name="Riley R."/>
            <person name="Sandor L."/>
            <person name="Barry K."/>
            <person name="Martinez A.T."/>
            <person name="Xiao Y."/>
            <person name="Gibbons J.G."/>
            <person name="Terashima K."/>
            <person name="Grigoriev I.V."/>
            <person name="Hibbett D.S."/>
        </authorList>
    </citation>
    <scope>NUCLEOTIDE SEQUENCE</scope>
    <source>
        <strain evidence="1">JLM2183</strain>
    </source>
</reference>
<comment type="caution">
    <text evidence="1">The sequence shown here is derived from an EMBL/GenBank/DDBJ whole genome shotgun (WGS) entry which is preliminary data.</text>
</comment>
<sequence>MRFGHQESRKFIDLLLQVTNNKWANIDANKEIKVGDFGRIDRATGELIVEGNLYQHPKTRSVMEDYPIEITATTDFERYLSKGVRELGLSPSVNAGLQPFADLGFEGKWEFSRNRGALLILIAPRISTMQGFPTETVVEKRFKRILKDRVFCTDVVSCPAFCLYLGNKTEHVFELSFKADVPIPAAPGVTAGGGIGTNWKFSNASGLLKKGRDDRGEYVYHPLYTLKSVKWGKVEPLLRLAEPALLEDAARPWSELDDEGEEQIPDSEKSIVSKFQQMLRELVCIGNARVAK</sequence>
<dbReference type="Proteomes" id="UP001150266">
    <property type="component" value="Unassembled WGS sequence"/>
</dbReference>
<proteinExistence type="predicted"/>
<evidence type="ECO:0000313" key="2">
    <source>
        <dbReference type="Proteomes" id="UP001150266"/>
    </source>
</evidence>